<dbReference type="AlphaFoldDB" id="A0A0R3SP07"/>
<dbReference type="EMBL" id="UYSG01006700">
    <property type="protein sequence ID" value="VDL58988.1"/>
    <property type="molecule type" value="Genomic_DNA"/>
</dbReference>
<reference evidence="1 2" key="2">
    <citation type="submission" date="2018-11" db="EMBL/GenBank/DDBJ databases">
        <authorList>
            <consortium name="Pathogen Informatics"/>
        </authorList>
    </citation>
    <scope>NUCLEOTIDE SEQUENCE [LARGE SCALE GENOMIC DNA]</scope>
</reference>
<proteinExistence type="predicted"/>
<protein>
    <submittedName>
        <fullName evidence="3">Transposase</fullName>
    </submittedName>
</protein>
<dbReference type="Proteomes" id="UP000274504">
    <property type="component" value="Unassembled WGS sequence"/>
</dbReference>
<reference evidence="3" key="1">
    <citation type="submission" date="2017-02" db="UniProtKB">
        <authorList>
            <consortium name="WormBaseParasite"/>
        </authorList>
    </citation>
    <scope>IDENTIFICATION</scope>
</reference>
<accession>A0A0R3SP07</accession>
<dbReference type="WBParaSite" id="HDID_0000667201-mRNA-1">
    <property type="protein sequence ID" value="HDID_0000667201-mRNA-1"/>
    <property type="gene ID" value="HDID_0000667201"/>
</dbReference>
<name>A0A0R3SP07_HYMDI</name>
<evidence type="ECO:0000313" key="3">
    <source>
        <dbReference type="WBParaSite" id="HDID_0000667201-mRNA-1"/>
    </source>
</evidence>
<sequence length="38" mass="4389">MWKLWSPYEVALEKVMCRRIVNPNAGFVKQLVILEVAG</sequence>
<gene>
    <name evidence="1" type="ORF">HDID_LOCUS6670</name>
</gene>
<evidence type="ECO:0000313" key="2">
    <source>
        <dbReference type="Proteomes" id="UP000274504"/>
    </source>
</evidence>
<organism evidence="3">
    <name type="scientific">Hymenolepis diminuta</name>
    <name type="common">Rat tapeworm</name>
    <dbReference type="NCBI Taxonomy" id="6216"/>
    <lineage>
        <taxon>Eukaryota</taxon>
        <taxon>Metazoa</taxon>
        <taxon>Spiralia</taxon>
        <taxon>Lophotrochozoa</taxon>
        <taxon>Platyhelminthes</taxon>
        <taxon>Cestoda</taxon>
        <taxon>Eucestoda</taxon>
        <taxon>Cyclophyllidea</taxon>
        <taxon>Hymenolepididae</taxon>
        <taxon>Hymenolepis</taxon>
    </lineage>
</organism>
<evidence type="ECO:0000313" key="1">
    <source>
        <dbReference type="EMBL" id="VDL58988.1"/>
    </source>
</evidence>